<keyword evidence="6" id="KW-0997">Cell inner membrane</keyword>
<evidence type="ECO:0000256" key="13">
    <source>
        <dbReference type="ARBA" id="ARBA00023136"/>
    </source>
</evidence>
<feature type="transmembrane region" description="Helical" evidence="17">
    <location>
        <begin position="72"/>
        <end position="92"/>
    </location>
</feature>
<keyword evidence="13 17" id="KW-0472">Membrane</keyword>
<keyword evidence="10 21" id="KW-0418">Kinase</keyword>
<feature type="domain" description="Tyrosine-protein kinase G-rich" evidence="20">
    <location>
        <begin position="435"/>
        <end position="503"/>
    </location>
</feature>
<evidence type="ECO:0000256" key="4">
    <source>
        <dbReference type="ARBA" id="ARBA00011903"/>
    </source>
</evidence>
<keyword evidence="8 17" id="KW-0812">Transmembrane</keyword>
<accession>A0A3S2USA8</accession>
<evidence type="ECO:0000256" key="10">
    <source>
        <dbReference type="ARBA" id="ARBA00022777"/>
    </source>
</evidence>
<feature type="domain" description="Polysaccharide chain length determinant N-terminal" evidence="18">
    <location>
        <begin position="59"/>
        <end position="156"/>
    </location>
</feature>
<dbReference type="Pfam" id="PF13614">
    <property type="entry name" value="AAA_31"/>
    <property type="match status" value="1"/>
</dbReference>
<evidence type="ECO:0000256" key="17">
    <source>
        <dbReference type="SAM" id="Phobius"/>
    </source>
</evidence>
<evidence type="ECO:0000259" key="19">
    <source>
        <dbReference type="Pfam" id="PF13614"/>
    </source>
</evidence>
<dbReference type="Proteomes" id="UP000282837">
    <property type="component" value="Unassembled WGS sequence"/>
</dbReference>
<dbReference type="OrthoDB" id="230260at2"/>
<comment type="similarity">
    <text evidence="3">Belongs to the etk/wzc family.</text>
</comment>
<evidence type="ECO:0000256" key="14">
    <source>
        <dbReference type="ARBA" id="ARBA00023137"/>
    </source>
</evidence>
<evidence type="ECO:0000256" key="5">
    <source>
        <dbReference type="ARBA" id="ARBA00022475"/>
    </source>
</evidence>
<evidence type="ECO:0000256" key="15">
    <source>
        <dbReference type="ARBA" id="ARBA00051245"/>
    </source>
</evidence>
<evidence type="ECO:0000256" key="8">
    <source>
        <dbReference type="ARBA" id="ARBA00022692"/>
    </source>
</evidence>
<comment type="subcellular location">
    <subcellularLocation>
        <location evidence="1">Cell inner membrane</location>
        <topology evidence="1">Multi-pass membrane protein</topology>
    </subcellularLocation>
</comment>
<gene>
    <name evidence="21" type="ORF">EOE18_09525</name>
</gene>
<feature type="coiled-coil region" evidence="16">
    <location>
        <begin position="390"/>
        <end position="421"/>
    </location>
</feature>
<keyword evidence="16" id="KW-0175">Coiled coil</keyword>
<keyword evidence="9" id="KW-0547">Nucleotide-binding</keyword>
<comment type="caution">
    <text evidence="21">The sequence shown here is derived from an EMBL/GenBank/DDBJ whole genome shotgun (WGS) entry which is preliminary data.</text>
</comment>
<dbReference type="EMBL" id="SACO01000006">
    <property type="protein sequence ID" value="RVU04972.1"/>
    <property type="molecule type" value="Genomic_DNA"/>
</dbReference>
<evidence type="ECO:0000256" key="16">
    <source>
        <dbReference type="SAM" id="Coils"/>
    </source>
</evidence>
<dbReference type="InterPro" id="IPR005702">
    <property type="entry name" value="Wzc-like_C"/>
</dbReference>
<dbReference type="InterPro" id="IPR003856">
    <property type="entry name" value="LPS_length_determ_N"/>
</dbReference>
<evidence type="ECO:0000256" key="7">
    <source>
        <dbReference type="ARBA" id="ARBA00022679"/>
    </source>
</evidence>
<dbReference type="GO" id="GO:0005524">
    <property type="term" value="F:ATP binding"/>
    <property type="evidence" value="ECO:0007669"/>
    <property type="project" value="UniProtKB-KW"/>
</dbReference>
<comment type="catalytic activity">
    <reaction evidence="15">
        <text>L-tyrosyl-[protein] + ATP = O-phospho-L-tyrosyl-[protein] + ADP + H(+)</text>
        <dbReference type="Rhea" id="RHEA:10596"/>
        <dbReference type="Rhea" id="RHEA-COMP:10136"/>
        <dbReference type="Rhea" id="RHEA-COMP:20101"/>
        <dbReference type="ChEBI" id="CHEBI:15378"/>
        <dbReference type="ChEBI" id="CHEBI:30616"/>
        <dbReference type="ChEBI" id="CHEBI:46858"/>
        <dbReference type="ChEBI" id="CHEBI:61978"/>
        <dbReference type="ChEBI" id="CHEBI:456216"/>
        <dbReference type="EC" id="2.7.10.2"/>
    </reaction>
</comment>
<keyword evidence="14" id="KW-0829">Tyrosine-protein kinase</keyword>
<keyword evidence="11" id="KW-0067">ATP-binding</keyword>
<dbReference type="Gene3D" id="3.40.50.300">
    <property type="entry name" value="P-loop containing nucleotide triphosphate hydrolases"/>
    <property type="match status" value="1"/>
</dbReference>
<dbReference type="Pfam" id="PF13807">
    <property type="entry name" value="GNVR"/>
    <property type="match status" value="1"/>
</dbReference>
<feature type="domain" description="AAA" evidence="19">
    <location>
        <begin position="573"/>
        <end position="708"/>
    </location>
</feature>
<dbReference type="PANTHER" id="PTHR32309:SF13">
    <property type="entry name" value="FERRIC ENTEROBACTIN TRANSPORT PROTEIN FEPE"/>
    <property type="match status" value="1"/>
</dbReference>
<evidence type="ECO:0000313" key="22">
    <source>
        <dbReference type="Proteomes" id="UP000282837"/>
    </source>
</evidence>
<feature type="coiled-coil region" evidence="16">
    <location>
        <begin position="244"/>
        <end position="271"/>
    </location>
</feature>
<dbReference type="InterPro" id="IPR027417">
    <property type="entry name" value="P-loop_NTPase"/>
</dbReference>
<dbReference type="CDD" id="cd05387">
    <property type="entry name" value="BY-kinase"/>
    <property type="match status" value="1"/>
</dbReference>
<dbReference type="EC" id="2.7.10.2" evidence="4"/>
<evidence type="ECO:0000256" key="12">
    <source>
        <dbReference type="ARBA" id="ARBA00022989"/>
    </source>
</evidence>
<organism evidence="21 22">
    <name type="scientific">Novosphingobium umbonatum</name>
    <dbReference type="NCBI Taxonomy" id="1908524"/>
    <lineage>
        <taxon>Bacteria</taxon>
        <taxon>Pseudomonadati</taxon>
        <taxon>Pseudomonadota</taxon>
        <taxon>Alphaproteobacteria</taxon>
        <taxon>Sphingomonadales</taxon>
        <taxon>Sphingomonadaceae</taxon>
        <taxon>Novosphingobium</taxon>
    </lineage>
</organism>
<evidence type="ECO:0000256" key="2">
    <source>
        <dbReference type="ARBA" id="ARBA00007316"/>
    </source>
</evidence>
<dbReference type="AlphaFoldDB" id="A0A3S2USA8"/>
<dbReference type="SUPFAM" id="SSF52540">
    <property type="entry name" value="P-loop containing nucleoside triphosphate hydrolases"/>
    <property type="match status" value="1"/>
</dbReference>
<keyword evidence="5" id="KW-1003">Cell membrane</keyword>
<evidence type="ECO:0000256" key="1">
    <source>
        <dbReference type="ARBA" id="ARBA00004429"/>
    </source>
</evidence>
<dbReference type="PANTHER" id="PTHR32309">
    <property type="entry name" value="TYROSINE-PROTEIN KINASE"/>
    <property type="match status" value="1"/>
</dbReference>
<dbReference type="Pfam" id="PF02706">
    <property type="entry name" value="Wzz"/>
    <property type="match status" value="1"/>
</dbReference>
<dbReference type="GO" id="GO:0004715">
    <property type="term" value="F:non-membrane spanning protein tyrosine kinase activity"/>
    <property type="evidence" value="ECO:0007669"/>
    <property type="project" value="UniProtKB-EC"/>
</dbReference>
<keyword evidence="22" id="KW-1185">Reference proteome</keyword>
<comment type="similarity">
    <text evidence="2">Belongs to the CpsD/CapB family.</text>
</comment>
<evidence type="ECO:0000313" key="21">
    <source>
        <dbReference type="EMBL" id="RVU04972.1"/>
    </source>
</evidence>
<evidence type="ECO:0000259" key="18">
    <source>
        <dbReference type="Pfam" id="PF02706"/>
    </source>
</evidence>
<protein>
    <recommendedName>
        <fullName evidence="4">non-specific protein-tyrosine kinase</fullName>
        <ecNumber evidence="4">2.7.10.2</ecNumber>
    </recommendedName>
</protein>
<dbReference type="GO" id="GO:0005886">
    <property type="term" value="C:plasma membrane"/>
    <property type="evidence" value="ECO:0007669"/>
    <property type="project" value="UniProtKB-SubCell"/>
</dbReference>
<keyword evidence="7 21" id="KW-0808">Transferase</keyword>
<reference evidence="21 22" key="1">
    <citation type="submission" date="2019-01" db="EMBL/GenBank/DDBJ databases">
        <authorList>
            <person name="Chen W.-M."/>
        </authorList>
    </citation>
    <scope>NUCLEOTIDE SEQUENCE [LARGE SCALE GENOMIC DNA]</scope>
    <source>
        <strain evidence="21 22">FSY-9</strain>
    </source>
</reference>
<sequence length="772" mass="84335">MDRSVADGAVVQHFLHPSLKRKDSPVASLAPQTLHLVPPVQTEDTHHAPEGDQGAGRGFNFRYILAVVRSNLKLILLIFVTIALLSVAITFATTPRYQASGDIQVNNTGGRFLKNQADAEESEAGSGNTFDTDRFLRTQVDVLKSRGIAERVAKKLNLVNSETFFASQGKKDALTKLNEAQRQNEVIRLLDKHLDVMLPKDSRLIKITYESNDAQFSADLVNTYISEFIQFNLEKRFDSSRYAREFLANQLVEVKGKLEESERNLNAYARSAGLIRMNVAPAGQALNTQLAAQQSGSVTTSSLVQLNNAANDAKARRIAAEARWNAINSTSKFSATEVMGNQGIQQLLNQRATVAATLEQDRARHLPDYPSVRAGEAQLASIDRQLDTNVKAIRNAVKAEYDAARQAEEELKAQVAGLKTQTLDEQDSTVRYGLLAREVDTNREVYDGLLQRYKELNASAGITVSNIIVIDRASVPLKPSSPDVGKNLLIGFVLAITVTALVIAAKDQLDDSVHIPEDVEAKLGMPLLGMVPKTSNLEPLELLSDPKSALSEAFNSMRSSLMFSTQNGMPRSMAITSAQPGEGKSTTSLALAIALARMGKKVLLIDADLRRPSLHRRVDFDNEVGLVTLLTSDKSIADVAQQHNVAGLSVVTSGPIPPSPTELLSGVRIREVLKIAREQFDVVLFDSPPVLGLADAPMLATLVEGVIFVAEADRSRYGALRGALSRLHAVNPVVLGGVLTKFDALKTGNRYTSYYGYDNYHYQYGYQADVRK</sequence>
<evidence type="ECO:0000256" key="6">
    <source>
        <dbReference type="ARBA" id="ARBA00022519"/>
    </source>
</evidence>
<proteinExistence type="inferred from homology"/>
<evidence type="ECO:0000256" key="9">
    <source>
        <dbReference type="ARBA" id="ARBA00022741"/>
    </source>
</evidence>
<name>A0A3S2USA8_9SPHN</name>
<dbReference type="NCBIfam" id="TIGR01007">
    <property type="entry name" value="eps_fam"/>
    <property type="match status" value="1"/>
</dbReference>
<evidence type="ECO:0000259" key="20">
    <source>
        <dbReference type="Pfam" id="PF13807"/>
    </source>
</evidence>
<dbReference type="InterPro" id="IPR050445">
    <property type="entry name" value="Bact_polysacc_biosynth/exp"/>
</dbReference>
<keyword evidence="12 17" id="KW-1133">Transmembrane helix</keyword>
<evidence type="ECO:0000256" key="3">
    <source>
        <dbReference type="ARBA" id="ARBA00008883"/>
    </source>
</evidence>
<dbReference type="InterPro" id="IPR032807">
    <property type="entry name" value="GNVR"/>
</dbReference>
<dbReference type="InterPro" id="IPR025669">
    <property type="entry name" value="AAA_dom"/>
</dbReference>
<evidence type="ECO:0000256" key="11">
    <source>
        <dbReference type="ARBA" id="ARBA00022840"/>
    </source>
</evidence>